<protein>
    <submittedName>
        <fullName evidence="2">Uncharacterized protein</fullName>
    </submittedName>
</protein>
<comment type="caution">
    <text evidence="2">The sequence shown here is derived from an EMBL/GenBank/DDBJ whole genome shotgun (WGS) entry which is preliminary data.</text>
</comment>
<dbReference type="Proteomes" id="UP001437256">
    <property type="component" value="Unassembled WGS sequence"/>
</dbReference>
<evidence type="ECO:0000313" key="3">
    <source>
        <dbReference type="Proteomes" id="UP001437256"/>
    </source>
</evidence>
<organism evidence="2 3">
    <name type="scientific">Marasmius tenuissimus</name>
    <dbReference type="NCBI Taxonomy" id="585030"/>
    <lineage>
        <taxon>Eukaryota</taxon>
        <taxon>Fungi</taxon>
        <taxon>Dikarya</taxon>
        <taxon>Basidiomycota</taxon>
        <taxon>Agaricomycotina</taxon>
        <taxon>Agaricomycetes</taxon>
        <taxon>Agaricomycetidae</taxon>
        <taxon>Agaricales</taxon>
        <taxon>Marasmiineae</taxon>
        <taxon>Marasmiaceae</taxon>
        <taxon>Marasmius</taxon>
    </lineage>
</organism>
<keyword evidence="1" id="KW-0175">Coiled coil</keyword>
<reference evidence="2 3" key="1">
    <citation type="submission" date="2024-05" db="EMBL/GenBank/DDBJ databases">
        <title>A draft genome resource for the thread blight pathogen Marasmius tenuissimus strain MS-2.</title>
        <authorList>
            <person name="Yulfo-Soto G.E."/>
            <person name="Baruah I.K."/>
            <person name="Amoako-Attah I."/>
            <person name="Bukari Y."/>
            <person name="Meinhardt L.W."/>
            <person name="Bailey B.A."/>
            <person name="Cohen S.P."/>
        </authorList>
    </citation>
    <scope>NUCLEOTIDE SEQUENCE [LARGE SCALE GENOMIC DNA]</scope>
    <source>
        <strain evidence="2 3">MS-2</strain>
    </source>
</reference>
<sequence length="121" mass="13881">MTIFGLQSDLKRAQQNFVDLSERHSDFIDKSSDEMSAMERQVLDATIENKIIRTARAADRKEWTKRVAALEAKLAEKTAAVNKLTIRVRDAEHKRDEVKKSLGWYRTHLKTLKAQIGLIGE</sequence>
<feature type="coiled-coil region" evidence="1">
    <location>
        <begin position="60"/>
        <end position="101"/>
    </location>
</feature>
<proteinExistence type="predicted"/>
<name>A0ABR2Z9A0_9AGAR</name>
<dbReference type="EMBL" id="JBBXMP010000519">
    <property type="protein sequence ID" value="KAL0057479.1"/>
    <property type="molecule type" value="Genomic_DNA"/>
</dbReference>
<keyword evidence="3" id="KW-1185">Reference proteome</keyword>
<accession>A0ABR2Z9A0</accession>
<gene>
    <name evidence="2" type="ORF">AAF712_015875</name>
</gene>
<evidence type="ECO:0000313" key="2">
    <source>
        <dbReference type="EMBL" id="KAL0057479.1"/>
    </source>
</evidence>
<evidence type="ECO:0000256" key="1">
    <source>
        <dbReference type="SAM" id="Coils"/>
    </source>
</evidence>